<dbReference type="Pfam" id="PF00027">
    <property type="entry name" value="cNMP_binding"/>
    <property type="match status" value="1"/>
</dbReference>
<dbReference type="PROSITE" id="PS50042">
    <property type="entry name" value="CNMP_BINDING_3"/>
    <property type="match status" value="1"/>
</dbReference>
<dbReference type="InterPro" id="IPR018490">
    <property type="entry name" value="cNMP-bd_dom_sf"/>
</dbReference>
<keyword evidence="1" id="KW-0805">Transcription regulation</keyword>
<keyword evidence="6" id="KW-1185">Reference proteome</keyword>
<dbReference type="GO" id="GO:0006355">
    <property type="term" value="P:regulation of DNA-templated transcription"/>
    <property type="evidence" value="ECO:0007669"/>
    <property type="project" value="InterPro"/>
</dbReference>
<evidence type="ECO:0000313" key="5">
    <source>
        <dbReference type="EMBL" id="SFG57910.1"/>
    </source>
</evidence>
<keyword evidence="5" id="KW-0418">Kinase</keyword>
<dbReference type="InterPro" id="IPR012318">
    <property type="entry name" value="HTH_CRP"/>
</dbReference>
<keyword evidence="3" id="KW-0804">Transcription</keyword>
<protein>
    <submittedName>
        <fullName evidence="5">cAMP-binding domain of CRP or a regulatory subunit of cAMP-dependent protein kinases</fullName>
    </submittedName>
</protein>
<evidence type="ECO:0000256" key="3">
    <source>
        <dbReference type="ARBA" id="ARBA00023163"/>
    </source>
</evidence>
<evidence type="ECO:0000256" key="1">
    <source>
        <dbReference type="ARBA" id="ARBA00023015"/>
    </source>
</evidence>
<dbReference type="RefSeq" id="WP_092790748.1">
    <property type="nucleotide sequence ID" value="NZ_FOPC01000005.1"/>
</dbReference>
<dbReference type="GO" id="GO:0003677">
    <property type="term" value="F:DNA binding"/>
    <property type="evidence" value="ECO:0007669"/>
    <property type="project" value="UniProtKB-KW"/>
</dbReference>
<gene>
    <name evidence="5" type="ORF">SAMN04487988_105137</name>
</gene>
<dbReference type="OrthoDB" id="667966at2"/>
<reference evidence="6" key="1">
    <citation type="submission" date="2016-10" db="EMBL/GenBank/DDBJ databases">
        <authorList>
            <person name="Varghese N."/>
            <person name="Submissions S."/>
        </authorList>
    </citation>
    <scope>NUCLEOTIDE SEQUENCE [LARGE SCALE GENOMIC DNA]</scope>
    <source>
        <strain evidence="6">DSM 19315</strain>
    </source>
</reference>
<dbReference type="GO" id="GO:0016301">
    <property type="term" value="F:kinase activity"/>
    <property type="evidence" value="ECO:0007669"/>
    <property type="project" value="UniProtKB-KW"/>
</dbReference>
<feature type="domain" description="Cyclic nucleotide-binding" evidence="4">
    <location>
        <begin position="5"/>
        <end position="113"/>
    </location>
</feature>
<evidence type="ECO:0000256" key="2">
    <source>
        <dbReference type="ARBA" id="ARBA00023125"/>
    </source>
</evidence>
<dbReference type="SUPFAM" id="SSF51206">
    <property type="entry name" value="cAMP-binding domain-like"/>
    <property type="match status" value="1"/>
</dbReference>
<proteinExistence type="predicted"/>
<dbReference type="InterPro" id="IPR014710">
    <property type="entry name" value="RmlC-like_jellyroll"/>
</dbReference>
<accession>A0A1I2SZB8</accession>
<name>A0A1I2SZB8_9BACT</name>
<dbReference type="InterPro" id="IPR000595">
    <property type="entry name" value="cNMP-bd_dom"/>
</dbReference>
<keyword evidence="5" id="KW-0808">Transferase</keyword>
<dbReference type="Pfam" id="PF00325">
    <property type="entry name" value="Crp"/>
    <property type="match status" value="1"/>
</dbReference>
<dbReference type="CDD" id="cd00038">
    <property type="entry name" value="CAP_ED"/>
    <property type="match status" value="1"/>
</dbReference>
<dbReference type="Gene3D" id="2.60.120.10">
    <property type="entry name" value="Jelly Rolls"/>
    <property type="match status" value="1"/>
</dbReference>
<dbReference type="AlphaFoldDB" id="A0A1I2SZB8"/>
<sequence length="207" mass="23758">MKNLPFEILGNKNYAHLGNQVSELEMDKGVFLYQPPQRITPIYEIVQGSVKIGAYSPEGDEVCYDILKPGDFFGNLQYLNGQFSEFSKTLTSARLRAYDHSFFKKIILEIPEIGEWFNYQVVSRWCRAEDRLFAVRSLDAIEKVKRILPHFQETISDAQGINHHLMSLITYQDIADLTGLTRQTVSKVLKDELVGRPKLSGRTRQKA</sequence>
<evidence type="ECO:0000313" key="6">
    <source>
        <dbReference type="Proteomes" id="UP000199642"/>
    </source>
</evidence>
<dbReference type="Proteomes" id="UP000199642">
    <property type="component" value="Unassembled WGS sequence"/>
</dbReference>
<organism evidence="5 6">
    <name type="scientific">Algoriphagus hitonicola</name>
    <dbReference type="NCBI Taxonomy" id="435880"/>
    <lineage>
        <taxon>Bacteria</taxon>
        <taxon>Pseudomonadati</taxon>
        <taxon>Bacteroidota</taxon>
        <taxon>Cytophagia</taxon>
        <taxon>Cytophagales</taxon>
        <taxon>Cyclobacteriaceae</taxon>
        <taxon>Algoriphagus</taxon>
    </lineage>
</organism>
<dbReference type="EMBL" id="FOPC01000005">
    <property type="protein sequence ID" value="SFG57910.1"/>
    <property type="molecule type" value="Genomic_DNA"/>
</dbReference>
<dbReference type="STRING" id="435880.SAMN04487988_105137"/>
<keyword evidence="2" id="KW-0238">DNA-binding</keyword>
<evidence type="ECO:0000259" key="4">
    <source>
        <dbReference type="PROSITE" id="PS50042"/>
    </source>
</evidence>